<feature type="transmembrane region" description="Helical" evidence="7">
    <location>
        <begin position="128"/>
        <end position="151"/>
    </location>
</feature>
<evidence type="ECO:0000313" key="9">
    <source>
        <dbReference type="EMBL" id="MEK0083661.1"/>
    </source>
</evidence>
<keyword evidence="5 7" id="KW-0472">Membrane</keyword>
<evidence type="ECO:0000256" key="3">
    <source>
        <dbReference type="ARBA" id="ARBA00022692"/>
    </source>
</evidence>
<feature type="transmembrane region" description="Helical" evidence="7">
    <location>
        <begin position="158"/>
        <end position="181"/>
    </location>
</feature>
<dbReference type="Gene3D" id="1.20.120.80">
    <property type="entry name" value="Cytochrome c oxidase, subunit III, four-helix bundle"/>
    <property type="match status" value="1"/>
</dbReference>
<evidence type="ECO:0000256" key="7">
    <source>
        <dbReference type="SAM" id="Phobius"/>
    </source>
</evidence>
<evidence type="ECO:0000256" key="2">
    <source>
        <dbReference type="ARBA" id="ARBA00010581"/>
    </source>
</evidence>
<accession>A0ABU8XR23</accession>
<protein>
    <submittedName>
        <fullName evidence="9">Cytochrome c oxidase subunit 3</fullName>
    </submittedName>
</protein>
<evidence type="ECO:0000256" key="5">
    <source>
        <dbReference type="ARBA" id="ARBA00023136"/>
    </source>
</evidence>
<dbReference type="CDD" id="cd02865">
    <property type="entry name" value="Heme_Cu_Oxidase_III_2"/>
    <property type="match status" value="1"/>
</dbReference>
<evidence type="ECO:0000256" key="4">
    <source>
        <dbReference type="ARBA" id="ARBA00022989"/>
    </source>
</evidence>
<dbReference type="InterPro" id="IPR035973">
    <property type="entry name" value="Cyt_c_oxidase_su3-like_sf"/>
</dbReference>
<sequence>MSVTLLFLLGVGAIIAWWLSQQGLATKPWLEEGAPADLAGAGAPSLPAAKLGLGVLLAVAGSLFALFISAYHMRMHMGDWSAPPVPRLLWLNTGVLVASSAALQWSLVAARRERIDETRTGLLAGGSLALAFLAGQLLAWRQLVAAGYFLAANPANSFFYLVTAVHGLHVLGGLVALGVTTTRAWRHDEAGKVRLSVDLCALYWHFLLVVWLALFVLLLS</sequence>
<comment type="subcellular location">
    <subcellularLocation>
        <location evidence="6">Cell membrane</location>
        <topology evidence="6">Multi-pass membrane protein</topology>
    </subcellularLocation>
    <subcellularLocation>
        <location evidence="1">Membrane</location>
        <topology evidence="1">Multi-pass membrane protein</topology>
    </subcellularLocation>
</comment>
<dbReference type="InterPro" id="IPR000298">
    <property type="entry name" value="Cyt_c_oxidase-like_su3"/>
</dbReference>
<dbReference type="RefSeq" id="WP_418159510.1">
    <property type="nucleotide sequence ID" value="NZ_JBBLZC010000009.1"/>
</dbReference>
<dbReference type="PANTHER" id="PTHR11403">
    <property type="entry name" value="CYTOCHROME C OXIDASE SUBUNIT III"/>
    <property type="match status" value="1"/>
</dbReference>
<dbReference type="EMBL" id="JBBLZC010000009">
    <property type="protein sequence ID" value="MEK0083661.1"/>
    <property type="molecule type" value="Genomic_DNA"/>
</dbReference>
<feature type="transmembrane region" description="Helical" evidence="7">
    <location>
        <begin position="49"/>
        <end position="68"/>
    </location>
</feature>
<dbReference type="InterPro" id="IPR013833">
    <property type="entry name" value="Cyt_c_oxidase_su3_a-hlx"/>
</dbReference>
<dbReference type="PROSITE" id="PS50253">
    <property type="entry name" value="COX3"/>
    <property type="match status" value="1"/>
</dbReference>
<evidence type="ECO:0000256" key="6">
    <source>
        <dbReference type="RuleBase" id="RU003376"/>
    </source>
</evidence>
<dbReference type="PANTHER" id="PTHR11403:SF10">
    <property type="entry name" value="CYTOCHROME C OXIDASE"/>
    <property type="match status" value="1"/>
</dbReference>
<keyword evidence="4 7" id="KW-1133">Transmembrane helix</keyword>
<comment type="similarity">
    <text evidence="2 6">Belongs to the cytochrome c oxidase subunit 3 family.</text>
</comment>
<feature type="domain" description="Heme-copper oxidase subunit III family profile" evidence="8">
    <location>
        <begin position="1"/>
        <end position="220"/>
    </location>
</feature>
<dbReference type="Pfam" id="PF00510">
    <property type="entry name" value="COX3"/>
    <property type="match status" value="1"/>
</dbReference>
<dbReference type="SUPFAM" id="SSF81452">
    <property type="entry name" value="Cytochrome c oxidase subunit III-like"/>
    <property type="match status" value="1"/>
</dbReference>
<evidence type="ECO:0000256" key="1">
    <source>
        <dbReference type="ARBA" id="ARBA00004141"/>
    </source>
</evidence>
<evidence type="ECO:0000313" key="10">
    <source>
        <dbReference type="Proteomes" id="UP001375743"/>
    </source>
</evidence>
<organism evidence="9 10">
    <name type="scientific">Benzoatithermus flavus</name>
    <dbReference type="NCBI Taxonomy" id="3108223"/>
    <lineage>
        <taxon>Bacteria</taxon>
        <taxon>Pseudomonadati</taxon>
        <taxon>Pseudomonadota</taxon>
        <taxon>Alphaproteobacteria</taxon>
        <taxon>Geminicoccales</taxon>
        <taxon>Geminicoccaceae</taxon>
        <taxon>Benzoatithermus</taxon>
    </lineage>
</organism>
<feature type="transmembrane region" description="Helical" evidence="7">
    <location>
        <begin position="201"/>
        <end position="219"/>
    </location>
</feature>
<gene>
    <name evidence="9" type="ORF">U1T56_10895</name>
</gene>
<keyword evidence="10" id="KW-1185">Reference proteome</keyword>
<dbReference type="Proteomes" id="UP001375743">
    <property type="component" value="Unassembled WGS sequence"/>
</dbReference>
<dbReference type="InterPro" id="IPR024791">
    <property type="entry name" value="Cyt_c/ubiquinol_Oxase_su3"/>
</dbReference>
<proteinExistence type="inferred from homology"/>
<evidence type="ECO:0000259" key="8">
    <source>
        <dbReference type="PROSITE" id="PS50253"/>
    </source>
</evidence>
<reference evidence="9 10" key="1">
    <citation type="submission" date="2024-01" db="EMBL/GenBank/DDBJ databases">
        <title>Multi-omics insights into the function and evolution of sodium benzoate biodegradation pathways in Benzoatithermus flavus gen. nov., sp. nov. from hot spring.</title>
        <authorList>
            <person name="Hu C.-J."/>
            <person name="Li W.-J."/>
        </authorList>
    </citation>
    <scope>NUCLEOTIDE SEQUENCE [LARGE SCALE GENOMIC DNA]</scope>
    <source>
        <strain evidence="9 10">SYSU G07066</strain>
    </source>
</reference>
<keyword evidence="3 6" id="KW-0812">Transmembrane</keyword>
<comment type="caution">
    <text evidence="9">The sequence shown here is derived from an EMBL/GenBank/DDBJ whole genome shotgun (WGS) entry which is preliminary data.</text>
</comment>
<name>A0ABU8XR23_9PROT</name>
<feature type="transmembrane region" description="Helical" evidence="7">
    <location>
        <begin position="89"/>
        <end position="108"/>
    </location>
</feature>